<dbReference type="Gene3D" id="2.60.120.10">
    <property type="entry name" value="Jelly Rolls"/>
    <property type="match status" value="2"/>
</dbReference>
<organism evidence="2 3">
    <name type="scientific">Pseudomonas matsuisoli</name>
    <dbReference type="NCBI Taxonomy" id="1515666"/>
    <lineage>
        <taxon>Bacteria</taxon>
        <taxon>Pseudomonadati</taxon>
        <taxon>Pseudomonadota</taxon>
        <taxon>Gammaproteobacteria</taxon>
        <taxon>Pseudomonadales</taxon>
        <taxon>Pseudomonadaceae</taxon>
        <taxon>Pseudomonas</taxon>
    </lineage>
</organism>
<keyword evidence="3" id="KW-1185">Reference proteome</keyword>
<dbReference type="InterPro" id="IPR014710">
    <property type="entry name" value="RmlC-like_jellyroll"/>
</dbReference>
<reference evidence="2" key="1">
    <citation type="journal article" date="2014" name="Int. J. Syst. Evol. Microbiol.">
        <title>Complete genome sequence of Corynebacterium casei LMG S-19264T (=DSM 44701T), isolated from a smear-ripened cheese.</title>
        <authorList>
            <consortium name="US DOE Joint Genome Institute (JGI-PGF)"/>
            <person name="Walter F."/>
            <person name="Albersmeier A."/>
            <person name="Kalinowski J."/>
            <person name="Ruckert C."/>
        </authorList>
    </citation>
    <scope>NUCLEOTIDE SEQUENCE</scope>
    <source>
        <strain evidence="2">JCM 30078</strain>
    </source>
</reference>
<dbReference type="InterPro" id="IPR008579">
    <property type="entry name" value="UGlyAH_Cupin_dom"/>
</dbReference>
<proteinExistence type="predicted"/>
<feature type="domain" description="(S)-ureidoglycine aminohydrolase cupin" evidence="1">
    <location>
        <begin position="166"/>
        <end position="233"/>
    </location>
</feature>
<dbReference type="InterPro" id="IPR011051">
    <property type="entry name" value="RmlC_Cupin_sf"/>
</dbReference>
<dbReference type="Proteomes" id="UP000635983">
    <property type="component" value="Unassembled WGS sequence"/>
</dbReference>
<name>A0A917PV55_9PSED</name>
<dbReference type="EMBL" id="BMPO01000004">
    <property type="protein sequence ID" value="GGJ93266.1"/>
    <property type="molecule type" value="Genomic_DNA"/>
</dbReference>
<dbReference type="SUPFAM" id="SSF51182">
    <property type="entry name" value="RmlC-like cupins"/>
    <property type="match status" value="2"/>
</dbReference>
<dbReference type="AlphaFoldDB" id="A0A917PV55"/>
<gene>
    <name evidence="2" type="ORF">GCM10009304_18970</name>
</gene>
<dbReference type="Pfam" id="PF05899">
    <property type="entry name" value="Cupin_3"/>
    <property type="match status" value="1"/>
</dbReference>
<accession>A0A917PV55</accession>
<protein>
    <submittedName>
        <fullName evidence="2">Cupin</fullName>
    </submittedName>
</protein>
<reference evidence="2" key="2">
    <citation type="submission" date="2020-09" db="EMBL/GenBank/DDBJ databases">
        <authorList>
            <person name="Sun Q."/>
            <person name="Ohkuma M."/>
        </authorList>
    </citation>
    <scope>NUCLEOTIDE SEQUENCE</scope>
    <source>
        <strain evidence="2">JCM 30078</strain>
    </source>
</reference>
<dbReference type="RefSeq" id="WP_188982983.1">
    <property type="nucleotide sequence ID" value="NZ_BMPO01000004.1"/>
</dbReference>
<evidence type="ECO:0000313" key="3">
    <source>
        <dbReference type="Proteomes" id="UP000635983"/>
    </source>
</evidence>
<dbReference type="Pfam" id="PF06249">
    <property type="entry name" value="EutQ"/>
    <property type="match status" value="1"/>
</dbReference>
<evidence type="ECO:0000259" key="1">
    <source>
        <dbReference type="Pfam" id="PF05899"/>
    </source>
</evidence>
<comment type="caution">
    <text evidence="2">The sequence shown here is derived from an EMBL/GenBank/DDBJ whole genome shotgun (WGS) entry which is preliminary data.</text>
</comment>
<sequence>MLPILHFSRPASDRQLPATLPFSLRHDPLPAGRQFHLHDLQRGYAVGTARSVTANHRIEAFPWVELSLVEAGTLHVEGDDFALSAGPGEVLIVPRGSNVRWRHDGELRRIFMVFNGQAAERPMPAQPVKIDPAATLEPCNPPAASVLLTDTPTAHSNTQFKSGGCLRIGLWECTPYARKQVEPDYTELMVFYEGAVGFDTPTGGRFDVAAGEAILIPAGATNAWRNDVTVKKLFCILS</sequence>
<evidence type="ECO:0000313" key="2">
    <source>
        <dbReference type="EMBL" id="GGJ93266.1"/>
    </source>
</evidence>
<dbReference type="InterPro" id="IPR010424">
    <property type="entry name" value="EutQ"/>
</dbReference>